<dbReference type="GO" id="GO:0005743">
    <property type="term" value="C:mitochondrial inner membrane"/>
    <property type="evidence" value="ECO:0007669"/>
    <property type="project" value="TreeGrafter"/>
</dbReference>
<name>A0A0N1P243_9EURO</name>
<dbReference type="STRING" id="1664694.A0A0N1P243"/>
<protein>
    <submittedName>
        <fullName evidence="2">Cytochrome c oxidase assembly factor 1</fullName>
    </submittedName>
</protein>
<dbReference type="PANTHER" id="PTHR28523:SF1">
    <property type="entry name" value="CYTOCHROME C OXIDASE ASSEMBLY FACTOR 1"/>
    <property type="match status" value="1"/>
</dbReference>
<dbReference type="OrthoDB" id="2100652at2759"/>
<dbReference type="GO" id="GO:0033617">
    <property type="term" value="P:mitochondrial respiratory chain complex IV assembly"/>
    <property type="evidence" value="ECO:0007669"/>
    <property type="project" value="InterPro"/>
</dbReference>
<evidence type="ECO:0000313" key="2">
    <source>
        <dbReference type="EMBL" id="KPI44630.1"/>
    </source>
</evidence>
<dbReference type="AlphaFoldDB" id="A0A0N1P243"/>
<dbReference type="Pfam" id="PF08695">
    <property type="entry name" value="Coa1"/>
    <property type="match status" value="1"/>
</dbReference>
<dbReference type="VEuPathDB" id="FungiDB:AB675_8663"/>
<gene>
    <name evidence="2" type="ORF">AB675_8663</name>
</gene>
<accession>A0A0N1P243</accession>
<dbReference type="EMBL" id="LFJN01000003">
    <property type="protein sequence ID" value="KPI44630.1"/>
    <property type="molecule type" value="Genomic_DNA"/>
</dbReference>
<reference evidence="2 3" key="1">
    <citation type="submission" date="2015-06" db="EMBL/GenBank/DDBJ databases">
        <title>Draft genome of the ant-associated black yeast Phialophora attae CBS 131958.</title>
        <authorList>
            <person name="Moreno L.F."/>
            <person name="Stielow B.J."/>
            <person name="de Hoog S."/>
            <person name="Vicente V.A."/>
            <person name="Weiss V.A."/>
            <person name="de Vries M."/>
            <person name="Cruz L.M."/>
            <person name="Souza E.M."/>
        </authorList>
    </citation>
    <scope>NUCLEOTIDE SEQUENCE [LARGE SCALE GENOMIC DNA]</scope>
    <source>
        <strain evidence="2 3">CBS 131958</strain>
    </source>
</reference>
<comment type="caution">
    <text evidence="2">The sequence shown here is derived from an EMBL/GenBank/DDBJ whole genome shotgun (WGS) entry which is preliminary data.</text>
</comment>
<dbReference type="InterPro" id="IPR042432">
    <property type="entry name" value="Coa1_fungi"/>
</dbReference>
<organism evidence="2 3">
    <name type="scientific">Cyphellophora attinorum</name>
    <dbReference type="NCBI Taxonomy" id="1664694"/>
    <lineage>
        <taxon>Eukaryota</taxon>
        <taxon>Fungi</taxon>
        <taxon>Dikarya</taxon>
        <taxon>Ascomycota</taxon>
        <taxon>Pezizomycotina</taxon>
        <taxon>Eurotiomycetes</taxon>
        <taxon>Chaetothyriomycetidae</taxon>
        <taxon>Chaetothyriales</taxon>
        <taxon>Cyphellophoraceae</taxon>
        <taxon>Cyphellophora</taxon>
    </lineage>
</organism>
<dbReference type="InterPro" id="IPR014807">
    <property type="entry name" value="Coa1"/>
</dbReference>
<keyword evidence="3" id="KW-1185">Reference proteome</keyword>
<dbReference type="GeneID" id="28741008"/>
<dbReference type="PANTHER" id="PTHR28523">
    <property type="entry name" value="CYTOCHROME C OXIDASE ASSEMBLY FACTOR 1"/>
    <property type="match status" value="1"/>
</dbReference>
<evidence type="ECO:0000313" key="3">
    <source>
        <dbReference type="Proteomes" id="UP000038010"/>
    </source>
</evidence>
<dbReference type="RefSeq" id="XP_018004593.1">
    <property type="nucleotide sequence ID" value="XM_018149128.1"/>
</dbReference>
<keyword evidence="1" id="KW-0472">Membrane</keyword>
<keyword evidence="1" id="KW-0812">Transmembrane</keyword>
<feature type="transmembrane region" description="Helical" evidence="1">
    <location>
        <begin position="85"/>
        <end position="106"/>
    </location>
</feature>
<sequence length="217" mass="24109">MHSTRRAQSTLCNSFFALPASARAAVWRSQFVHSNTLYQNIPHRHATTSAPAEPFLAAPREGSGPLLSRSANRDLPDINTTRNKWLYTLPLFLLGVTGTAFAFFNYQKASSSTVSSILYALRTSPTARDLLGDEIYFASQVPWISGQMNQLHGNIEIEFWVKGSRAQGQTRFVARRRNKQGAFQTEEWSLKMGDGTVVHLLSEAGEGGKPEVHQVVE</sequence>
<proteinExistence type="predicted"/>
<keyword evidence="1" id="KW-1133">Transmembrane helix</keyword>
<dbReference type="Proteomes" id="UP000038010">
    <property type="component" value="Unassembled WGS sequence"/>
</dbReference>
<evidence type="ECO:0000256" key="1">
    <source>
        <dbReference type="SAM" id="Phobius"/>
    </source>
</evidence>